<dbReference type="SUPFAM" id="SSF52172">
    <property type="entry name" value="CheY-like"/>
    <property type="match status" value="1"/>
</dbReference>
<accession>A0A3B1ADI2</accession>
<organism evidence="3">
    <name type="scientific">hydrothermal vent metagenome</name>
    <dbReference type="NCBI Taxonomy" id="652676"/>
    <lineage>
        <taxon>unclassified sequences</taxon>
        <taxon>metagenomes</taxon>
        <taxon>ecological metagenomes</taxon>
    </lineage>
</organism>
<dbReference type="PANTHER" id="PTHR44591:SF3">
    <property type="entry name" value="RESPONSE REGULATORY DOMAIN-CONTAINING PROTEIN"/>
    <property type="match status" value="1"/>
</dbReference>
<dbReference type="SMART" id="SM00448">
    <property type="entry name" value="REC"/>
    <property type="match status" value="1"/>
</dbReference>
<dbReference type="PANTHER" id="PTHR44591">
    <property type="entry name" value="STRESS RESPONSE REGULATOR PROTEIN 1"/>
    <property type="match status" value="1"/>
</dbReference>
<evidence type="ECO:0000259" key="2">
    <source>
        <dbReference type="PROSITE" id="PS50110"/>
    </source>
</evidence>
<dbReference type="Pfam" id="PF00072">
    <property type="entry name" value="Response_reg"/>
    <property type="match status" value="1"/>
</dbReference>
<dbReference type="GO" id="GO:0000160">
    <property type="term" value="P:phosphorelay signal transduction system"/>
    <property type="evidence" value="ECO:0007669"/>
    <property type="project" value="InterPro"/>
</dbReference>
<name>A0A3B1ADI2_9ZZZZ</name>
<sequence>MRSDLKVLLIDDEPRNLRIMNEILDRQCILEAATDGEQALIKVSTFAPDLILLDGMMSRKTDTRYQHIKIIIVFGKASDCDKDEGFEVGADGYLTQALNLFRANFSKYNTDIILSGISIIIGNRFFNDFHQI</sequence>
<dbReference type="EMBL" id="UOFS01000036">
    <property type="protein sequence ID" value="VAW98093.1"/>
    <property type="molecule type" value="Genomic_DNA"/>
</dbReference>
<protein>
    <recommendedName>
        <fullName evidence="2">Response regulatory domain-containing protein</fullName>
    </recommendedName>
</protein>
<reference evidence="3" key="1">
    <citation type="submission" date="2018-06" db="EMBL/GenBank/DDBJ databases">
        <authorList>
            <person name="Zhirakovskaya E."/>
        </authorList>
    </citation>
    <scope>NUCLEOTIDE SEQUENCE</scope>
</reference>
<dbReference type="Gene3D" id="3.40.50.2300">
    <property type="match status" value="1"/>
</dbReference>
<keyword evidence="1" id="KW-0597">Phosphoprotein</keyword>
<dbReference type="PROSITE" id="PS50110">
    <property type="entry name" value="RESPONSE_REGULATORY"/>
    <property type="match status" value="1"/>
</dbReference>
<dbReference type="InterPro" id="IPR050595">
    <property type="entry name" value="Bact_response_regulator"/>
</dbReference>
<feature type="domain" description="Response regulatory" evidence="2">
    <location>
        <begin position="6"/>
        <end position="111"/>
    </location>
</feature>
<proteinExistence type="predicted"/>
<dbReference type="InterPro" id="IPR001789">
    <property type="entry name" value="Sig_transdc_resp-reg_receiver"/>
</dbReference>
<dbReference type="AlphaFoldDB" id="A0A3B1ADI2"/>
<dbReference type="InterPro" id="IPR011006">
    <property type="entry name" value="CheY-like_superfamily"/>
</dbReference>
<gene>
    <name evidence="3" type="ORF">MNBD_GAMMA22-1169</name>
</gene>
<evidence type="ECO:0000313" key="3">
    <source>
        <dbReference type="EMBL" id="VAW98093.1"/>
    </source>
</evidence>
<evidence type="ECO:0000256" key="1">
    <source>
        <dbReference type="ARBA" id="ARBA00022553"/>
    </source>
</evidence>